<sequence>MVTKSQPTSISLEDLAPRINSAVSLAIELNPSFGGAFDKPAFFPNHGLIGYILRNEKFGSRTAKEFGKFTADLAPNFSGIGKPVSIISDEGILMGYFPMQNFKTFGG</sequence>
<dbReference type="Proteomes" id="UP000782610">
    <property type="component" value="Unassembled WGS sequence"/>
</dbReference>
<organism evidence="1 2">
    <name type="scientific">Devosia nanyangense</name>
    <dbReference type="NCBI Taxonomy" id="1228055"/>
    <lineage>
        <taxon>Bacteria</taxon>
        <taxon>Pseudomonadati</taxon>
        <taxon>Pseudomonadota</taxon>
        <taxon>Alphaproteobacteria</taxon>
        <taxon>Hyphomicrobiales</taxon>
        <taxon>Devosiaceae</taxon>
        <taxon>Devosia</taxon>
    </lineage>
</organism>
<dbReference type="EMBL" id="JACRAF010000023">
    <property type="protein sequence ID" value="MBI4921716.1"/>
    <property type="molecule type" value="Genomic_DNA"/>
</dbReference>
<reference evidence="1" key="1">
    <citation type="submission" date="2020-07" db="EMBL/GenBank/DDBJ databases">
        <title>Huge and variable diversity of episymbiotic CPR bacteria and DPANN archaea in groundwater ecosystems.</title>
        <authorList>
            <person name="He C.Y."/>
            <person name="Keren R."/>
            <person name="Whittaker M."/>
            <person name="Farag I.F."/>
            <person name="Doudna J."/>
            <person name="Cate J.H.D."/>
            <person name="Banfield J.F."/>
        </authorList>
    </citation>
    <scope>NUCLEOTIDE SEQUENCE</scope>
    <source>
        <strain evidence="1">NC_groundwater_1586_Pr3_B-0.1um_66_15</strain>
    </source>
</reference>
<evidence type="ECO:0000313" key="1">
    <source>
        <dbReference type="EMBL" id="MBI4921716.1"/>
    </source>
</evidence>
<gene>
    <name evidence="1" type="ORF">HY834_08200</name>
</gene>
<dbReference type="AlphaFoldDB" id="A0A933L3C8"/>
<accession>A0A933L3C8</accession>
<proteinExistence type="predicted"/>
<name>A0A933L3C8_9HYPH</name>
<protein>
    <submittedName>
        <fullName evidence="1">Uncharacterized protein</fullName>
    </submittedName>
</protein>
<comment type="caution">
    <text evidence="1">The sequence shown here is derived from an EMBL/GenBank/DDBJ whole genome shotgun (WGS) entry which is preliminary data.</text>
</comment>
<evidence type="ECO:0000313" key="2">
    <source>
        <dbReference type="Proteomes" id="UP000782610"/>
    </source>
</evidence>